<dbReference type="GeneID" id="70191495"/>
<evidence type="ECO:0000259" key="4">
    <source>
        <dbReference type="PROSITE" id="PS50048"/>
    </source>
</evidence>
<evidence type="ECO:0000256" key="3">
    <source>
        <dbReference type="SAM" id="MobiDB-lite"/>
    </source>
</evidence>
<dbReference type="CDD" id="cd00067">
    <property type="entry name" value="GAL4"/>
    <property type="match status" value="1"/>
</dbReference>
<dbReference type="EMBL" id="JAGTJQ010000006">
    <property type="protein sequence ID" value="KAH7029678.1"/>
    <property type="molecule type" value="Genomic_DNA"/>
</dbReference>
<keyword evidence="1" id="KW-0539">Nucleus</keyword>
<keyword evidence="6" id="KW-1185">Reference proteome</keyword>
<dbReference type="Gene3D" id="4.10.240.10">
    <property type="entry name" value="Zn(2)-C6 fungal-type DNA-binding domain"/>
    <property type="match status" value="1"/>
</dbReference>
<evidence type="ECO:0000313" key="6">
    <source>
        <dbReference type="Proteomes" id="UP000756346"/>
    </source>
</evidence>
<feature type="domain" description="Zn(2)-C6 fungal-type" evidence="4">
    <location>
        <begin position="44"/>
        <end position="74"/>
    </location>
</feature>
<accession>A0A9P9BMJ5</accession>
<dbReference type="AlphaFoldDB" id="A0A9P9BMJ5"/>
<dbReference type="PANTHER" id="PTHR47256:SF1">
    <property type="entry name" value="ZN(II)2CYS6 TRANSCRIPTION FACTOR (EUROFUNG)"/>
    <property type="match status" value="1"/>
</dbReference>
<dbReference type="InterPro" id="IPR053187">
    <property type="entry name" value="Notoamide_regulator"/>
</dbReference>
<protein>
    <recommendedName>
        <fullName evidence="4">Zn(2)-C6 fungal-type domain-containing protein</fullName>
    </recommendedName>
</protein>
<dbReference type="OrthoDB" id="10261408at2759"/>
<dbReference type="Pfam" id="PF00172">
    <property type="entry name" value="Zn_clus"/>
    <property type="match status" value="1"/>
</dbReference>
<sequence length="211" mass="22863">MGRCHLRKLLPAPGNPATDGADARADAGEQSAAGDRRGRPTRVACNACRQKKSACDGKRPQCTPCRRKGTECIYISKDTSETLGMALKREAESLRERTQELEELIAHLSSMQDDAQRHILLLLRTAVDPVSLLPLVRGNLVQTQLSAYSTAQSSGPVLRPQSGLGILESHSHTHPTSQSPDESSDQPLPLIAGTEISSFMPAVNHKHETEL</sequence>
<feature type="region of interest" description="Disordered" evidence="3">
    <location>
        <begin position="1"/>
        <end position="40"/>
    </location>
</feature>
<feature type="region of interest" description="Disordered" evidence="3">
    <location>
        <begin position="150"/>
        <end position="211"/>
    </location>
</feature>
<dbReference type="PROSITE" id="PS00463">
    <property type="entry name" value="ZN2_CY6_FUNGAL_1"/>
    <property type="match status" value="1"/>
</dbReference>
<gene>
    <name evidence="5" type="ORF">B0I36DRAFT_411863</name>
</gene>
<dbReference type="SMART" id="SM00066">
    <property type="entry name" value="GAL4"/>
    <property type="match status" value="1"/>
</dbReference>
<evidence type="ECO:0000256" key="2">
    <source>
        <dbReference type="SAM" id="Coils"/>
    </source>
</evidence>
<dbReference type="InterPro" id="IPR036864">
    <property type="entry name" value="Zn2-C6_fun-type_DNA-bd_sf"/>
</dbReference>
<evidence type="ECO:0000313" key="5">
    <source>
        <dbReference type="EMBL" id="KAH7029678.1"/>
    </source>
</evidence>
<organism evidence="5 6">
    <name type="scientific">Microdochium trichocladiopsis</name>
    <dbReference type="NCBI Taxonomy" id="1682393"/>
    <lineage>
        <taxon>Eukaryota</taxon>
        <taxon>Fungi</taxon>
        <taxon>Dikarya</taxon>
        <taxon>Ascomycota</taxon>
        <taxon>Pezizomycotina</taxon>
        <taxon>Sordariomycetes</taxon>
        <taxon>Xylariomycetidae</taxon>
        <taxon>Xylariales</taxon>
        <taxon>Microdochiaceae</taxon>
        <taxon>Microdochium</taxon>
    </lineage>
</organism>
<dbReference type="RefSeq" id="XP_046011966.1">
    <property type="nucleotide sequence ID" value="XM_046161949.1"/>
</dbReference>
<feature type="coiled-coil region" evidence="2">
    <location>
        <begin position="84"/>
        <end position="114"/>
    </location>
</feature>
<evidence type="ECO:0000256" key="1">
    <source>
        <dbReference type="ARBA" id="ARBA00023242"/>
    </source>
</evidence>
<dbReference type="SUPFAM" id="SSF57701">
    <property type="entry name" value="Zn2/Cys6 DNA-binding domain"/>
    <property type="match status" value="1"/>
</dbReference>
<dbReference type="PROSITE" id="PS50048">
    <property type="entry name" value="ZN2_CY6_FUNGAL_2"/>
    <property type="match status" value="1"/>
</dbReference>
<dbReference type="GO" id="GO:0000981">
    <property type="term" value="F:DNA-binding transcription factor activity, RNA polymerase II-specific"/>
    <property type="evidence" value="ECO:0007669"/>
    <property type="project" value="InterPro"/>
</dbReference>
<dbReference type="PANTHER" id="PTHR47256">
    <property type="entry name" value="ZN(II)2CYS6 TRANSCRIPTION FACTOR (EUROFUNG)-RELATED"/>
    <property type="match status" value="1"/>
</dbReference>
<dbReference type="GO" id="GO:0008270">
    <property type="term" value="F:zinc ion binding"/>
    <property type="evidence" value="ECO:0007669"/>
    <property type="project" value="InterPro"/>
</dbReference>
<proteinExistence type="predicted"/>
<keyword evidence="2" id="KW-0175">Coiled coil</keyword>
<dbReference type="InterPro" id="IPR001138">
    <property type="entry name" value="Zn2Cys6_DnaBD"/>
</dbReference>
<dbReference type="Proteomes" id="UP000756346">
    <property type="component" value="Unassembled WGS sequence"/>
</dbReference>
<comment type="caution">
    <text evidence="5">The sequence shown here is derived from an EMBL/GenBank/DDBJ whole genome shotgun (WGS) entry which is preliminary data.</text>
</comment>
<reference evidence="5" key="1">
    <citation type="journal article" date="2021" name="Nat. Commun.">
        <title>Genetic determinants of endophytism in the Arabidopsis root mycobiome.</title>
        <authorList>
            <person name="Mesny F."/>
            <person name="Miyauchi S."/>
            <person name="Thiergart T."/>
            <person name="Pickel B."/>
            <person name="Atanasova L."/>
            <person name="Karlsson M."/>
            <person name="Huettel B."/>
            <person name="Barry K.W."/>
            <person name="Haridas S."/>
            <person name="Chen C."/>
            <person name="Bauer D."/>
            <person name="Andreopoulos W."/>
            <person name="Pangilinan J."/>
            <person name="LaButti K."/>
            <person name="Riley R."/>
            <person name="Lipzen A."/>
            <person name="Clum A."/>
            <person name="Drula E."/>
            <person name="Henrissat B."/>
            <person name="Kohler A."/>
            <person name="Grigoriev I.V."/>
            <person name="Martin F.M."/>
            <person name="Hacquard S."/>
        </authorList>
    </citation>
    <scope>NUCLEOTIDE SEQUENCE</scope>
    <source>
        <strain evidence="5">MPI-CAGE-CH-0230</strain>
    </source>
</reference>
<name>A0A9P9BMJ5_9PEZI</name>